<feature type="transmembrane region" description="Helical" evidence="1">
    <location>
        <begin position="6"/>
        <end position="21"/>
    </location>
</feature>
<evidence type="ECO:0000256" key="1">
    <source>
        <dbReference type="SAM" id="Phobius"/>
    </source>
</evidence>
<reference evidence="2" key="2">
    <citation type="submission" date="2020-09" db="EMBL/GenBank/DDBJ databases">
        <authorList>
            <person name="Sun Q."/>
            <person name="Ohkuma M."/>
        </authorList>
    </citation>
    <scope>NUCLEOTIDE SEQUENCE</scope>
    <source>
        <strain evidence="2">JCM 17251</strain>
    </source>
</reference>
<dbReference type="Proteomes" id="UP000624041">
    <property type="component" value="Unassembled WGS sequence"/>
</dbReference>
<gene>
    <name evidence="2" type="ORF">GCM10007971_28500</name>
</gene>
<evidence type="ECO:0000313" key="3">
    <source>
        <dbReference type="Proteomes" id="UP000624041"/>
    </source>
</evidence>
<accession>A0A917Y1K7</accession>
<proteinExistence type="predicted"/>
<keyword evidence="1" id="KW-0472">Membrane</keyword>
<dbReference type="AlphaFoldDB" id="A0A917Y1K7"/>
<dbReference type="RefSeq" id="WP_188858419.1">
    <property type="nucleotide sequence ID" value="NZ_BMOS01000023.1"/>
</dbReference>
<evidence type="ECO:0000313" key="2">
    <source>
        <dbReference type="EMBL" id="GGN62503.1"/>
    </source>
</evidence>
<comment type="caution">
    <text evidence="2">The sequence shown here is derived from an EMBL/GenBank/DDBJ whole genome shotgun (WGS) entry which is preliminary data.</text>
</comment>
<reference evidence="2" key="1">
    <citation type="journal article" date="2014" name="Int. J. Syst. Evol. Microbiol.">
        <title>Complete genome sequence of Corynebacterium casei LMG S-19264T (=DSM 44701T), isolated from a smear-ripened cheese.</title>
        <authorList>
            <consortium name="US DOE Joint Genome Institute (JGI-PGF)"/>
            <person name="Walter F."/>
            <person name="Albersmeier A."/>
            <person name="Kalinowski J."/>
            <person name="Ruckert C."/>
        </authorList>
    </citation>
    <scope>NUCLEOTIDE SEQUENCE</scope>
    <source>
        <strain evidence="2">JCM 17251</strain>
    </source>
</reference>
<feature type="transmembrane region" description="Helical" evidence="1">
    <location>
        <begin position="66"/>
        <end position="87"/>
    </location>
</feature>
<feature type="transmembrane region" description="Helical" evidence="1">
    <location>
        <begin position="33"/>
        <end position="54"/>
    </location>
</feature>
<name>A0A917Y1K7_9BACI</name>
<keyword evidence="1" id="KW-0812">Transmembrane</keyword>
<keyword evidence="3" id="KW-1185">Reference proteome</keyword>
<sequence>MKDSLIVVLSIVVVTYIIYKNRIKLKELTKFQILGTGFTYLAVACIGGFIIYYGGNWVAGKMPNLFFKYIIFLVVICITLYLCVSVLHKLLRKITSGKLPTNNHDC</sequence>
<keyword evidence="1" id="KW-1133">Transmembrane helix</keyword>
<dbReference type="EMBL" id="BMOS01000023">
    <property type="protein sequence ID" value="GGN62503.1"/>
    <property type="molecule type" value="Genomic_DNA"/>
</dbReference>
<protein>
    <submittedName>
        <fullName evidence="2">Uncharacterized protein</fullName>
    </submittedName>
</protein>
<organism evidence="2 3">
    <name type="scientific">Oceanobacillus indicireducens</name>
    <dbReference type="NCBI Taxonomy" id="1004261"/>
    <lineage>
        <taxon>Bacteria</taxon>
        <taxon>Bacillati</taxon>
        <taxon>Bacillota</taxon>
        <taxon>Bacilli</taxon>
        <taxon>Bacillales</taxon>
        <taxon>Bacillaceae</taxon>
        <taxon>Oceanobacillus</taxon>
    </lineage>
</organism>